<protein>
    <submittedName>
        <fullName evidence="1">Uncharacterized protein</fullName>
    </submittedName>
</protein>
<dbReference type="Proteomes" id="UP001207930">
    <property type="component" value="Unassembled WGS sequence"/>
</dbReference>
<evidence type="ECO:0000313" key="1">
    <source>
        <dbReference type="EMBL" id="MCW1886309.1"/>
    </source>
</evidence>
<keyword evidence="2" id="KW-1185">Reference proteome</keyword>
<name>A0ABT3FSX3_9BACT</name>
<evidence type="ECO:0000313" key="2">
    <source>
        <dbReference type="Proteomes" id="UP001207930"/>
    </source>
</evidence>
<proteinExistence type="predicted"/>
<reference evidence="1 2" key="1">
    <citation type="submission" date="2022-10" db="EMBL/GenBank/DDBJ databases">
        <title>Luteolibacter flavescens strain MCCC 1K03193, whole genome shotgun sequencing project.</title>
        <authorList>
            <person name="Zhao G."/>
            <person name="Shen L."/>
        </authorList>
    </citation>
    <scope>NUCLEOTIDE SEQUENCE [LARGE SCALE GENOMIC DNA]</scope>
    <source>
        <strain evidence="1 2">MCCC 1K03193</strain>
    </source>
</reference>
<sequence length="90" mass="10006">MDIFFRGRGEEEVIAKCNSSGSTKLIQVEKLATLLRGVNDTRPRISPSIPFGWFFPEQVMLLFLSSFTPWVIDVATGVEKEGAGRTHPHG</sequence>
<accession>A0ABT3FSX3</accession>
<dbReference type="EMBL" id="JAPDDS010000009">
    <property type="protein sequence ID" value="MCW1886309.1"/>
    <property type="molecule type" value="Genomic_DNA"/>
</dbReference>
<gene>
    <name evidence="1" type="ORF">OKA04_16345</name>
</gene>
<comment type="caution">
    <text evidence="1">The sequence shown here is derived from an EMBL/GenBank/DDBJ whole genome shotgun (WGS) entry which is preliminary data.</text>
</comment>
<organism evidence="1 2">
    <name type="scientific">Luteolibacter flavescens</name>
    <dbReference type="NCBI Taxonomy" id="1859460"/>
    <lineage>
        <taxon>Bacteria</taxon>
        <taxon>Pseudomonadati</taxon>
        <taxon>Verrucomicrobiota</taxon>
        <taxon>Verrucomicrobiia</taxon>
        <taxon>Verrucomicrobiales</taxon>
        <taxon>Verrucomicrobiaceae</taxon>
        <taxon>Luteolibacter</taxon>
    </lineage>
</organism>